<proteinExistence type="predicted"/>
<gene>
    <name evidence="1" type="ORF">PF327_01420</name>
</gene>
<keyword evidence="2" id="KW-1185">Reference proteome</keyword>
<dbReference type="Proteomes" id="UP001169066">
    <property type="component" value="Unassembled WGS sequence"/>
</dbReference>
<accession>A0ABT7QP50</accession>
<dbReference type="Pfam" id="PF20487">
    <property type="entry name" value="DUF6726"/>
    <property type="match status" value="1"/>
</dbReference>
<comment type="caution">
    <text evidence="1">The sequence shown here is derived from an EMBL/GenBank/DDBJ whole genome shotgun (WGS) entry which is preliminary data.</text>
</comment>
<dbReference type="PROSITE" id="PS51257">
    <property type="entry name" value="PROKAR_LIPOPROTEIN"/>
    <property type="match status" value="1"/>
</dbReference>
<name>A0ABT7QP50_9BACT</name>
<evidence type="ECO:0008006" key="3">
    <source>
        <dbReference type="Google" id="ProtNLM"/>
    </source>
</evidence>
<organism evidence="1 2">
    <name type="scientific">Sulfurovum xiamenensis</name>
    <dbReference type="NCBI Taxonomy" id="3019066"/>
    <lineage>
        <taxon>Bacteria</taxon>
        <taxon>Pseudomonadati</taxon>
        <taxon>Campylobacterota</taxon>
        <taxon>Epsilonproteobacteria</taxon>
        <taxon>Campylobacterales</taxon>
        <taxon>Sulfurovaceae</taxon>
        <taxon>Sulfurovum</taxon>
    </lineage>
</organism>
<protein>
    <recommendedName>
        <fullName evidence="3">Lipoprotein</fullName>
    </recommendedName>
</protein>
<evidence type="ECO:0000313" key="2">
    <source>
        <dbReference type="Proteomes" id="UP001169066"/>
    </source>
</evidence>
<dbReference type="EMBL" id="JAQIBC010000001">
    <property type="protein sequence ID" value="MDM5262848.1"/>
    <property type="molecule type" value="Genomic_DNA"/>
</dbReference>
<dbReference type="RefSeq" id="WP_289401015.1">
    <property type="nucleotide sequence ID" value="NZ_JAQIBC010000001.1"/>
</dbReference>
<evidence type="ECO:0000313" key="1">
    <source>
        <dbReference type="EMBL" id="MDM5262848.1"/>
    </source>
</evidence>
<dbReference type="InterPro" id="IPR046613">
    <property type="entry name" value="DUF6726"/>
</dbReference>
<reference evidence="1" key="1">
    <citation type="submission" date="2023-01" db="EMBL/GenBank/DDBJ databases">
        <title>Sulfurovum sp. XTW-4 genome assembly.</title>
        <authorList>
            <person name="Wang J."/>
        </authorList>
    </citation>
    <scope>NUCLEOTIDE SEQUENCE</scope>
    <source>
        <strain evidence="1">XTW-4</strain>
    </source>
</reference>
<sequence>MPELKRSTSTLYILITLLLFSGCTQVVTAPISVASSVVGTTVDVAGSAVNAVTDSDDDACED</sequence>